<keyword evidence="9 12" id="KW-0408">Iron</keyword>
<dbReference type="PROSITE" id="PS51379">
    <property type="entry name" value="4FE4S_FER_2"/>
    <property type="match status" value="2"/>
</dbReference>
<keyword evidence="2" id="KW-0813">Transport</keyword>
<keyword evidence="11 13" id="KW-0472">Membrane</keyword>
<gene>
    <name evidence="15" type="primary">fdxH</name>
    <name evidence="15" type="ORF">ENO47_02445</name>
</gene>
<dbReference type="PANTHER" id="PTHR43545:SF6">
    <property type="entry name" value="FORMATE DEHYDROGENASE, NITRATE-INDUCIBLE, IRON-SULFUR SUBUNIT"/>
    <property type="match status" value="1"/>
</dbReference>
<dbReference type="GO" id="GO:0046872">
    <property type="term" value="F:metal ion binding"/>
    <property type="evidence" value="ECO:0007669"/>
    <property type="project" value="UniProtKB-KW"/>
</dbReference>
<feature type="binding site" evidence="12">
    <location>
        <position position="52"/>
    </location>
    <ligand>
        <name>[4Fe-4S] cluster</name>
        <dbReference type="ChEBI" id="CHEBI:49883"/>
        <label>2</label>
    </ligand>
</feature>
<dbReference type="NCBIfam" id="TIGR01582">
    <property type="entry name" value="FDH-beta"/>
    <property type="match status" value="1"/>
</dbReference>
<accession>A0A7C2V9G8</accession>
<evidence type="ECO:0000256" key="13">
    <source>
        <dbReference type="SAM" id="Phobius"/>
    </source>
</evidence>
<comment type="subcellular location">
    <subcellularLocation>
        <location evidence="1">Cell membrane</location>
    </subcellularLocation>
</comment>
<keyword evidence="8" id="KW-0249">Electron transport</keyword>
<evidence type="ECO:0000256" key="10">
    <source>
        <dbReference type="ARBA" id="ARBA00023014"/>
    </source>
</evidence>
<evidence type="ECO:0000256" key="6">
    <source>
        <dbReference type="ARBA" id="ARBA00022723"/>
    </source>
</evidence>
<keyword evidence="7" id="KW-0677">Repeat</keyword>
<proteinExistence type="predicted"/>
<keyword evidence="13" id="KW-1133">Transmembrane helix</keyword>
<feature type="binding site" evidence="12">
    <location>
        <position position="139"/>
    </location>
    <ligand>
        <name>[4Fe-4S] cluster</name>
        <dbReference type="ChEBI" id="CHEBI:49883"/>
        <label>4</label>
    </ligand>
</feature>
<feature type="binding site" evidence="12">
    <location>
        <position position="48"/>
    </location>
    <ligand>
        <name>[4Fe-4S] cluster</name>
        <dbReference type="ChEBI" id="CHEBI:49883"/>
        <label>1</label>
    </ligand>
</feature>
<evidence type="ECO:0000256" key="5">
    <source>
        <dbReference type="ARBA" id="ARBA00022692"/>
    </source>
</evidence>
<dbReference type="EMBL" id="DSFP01000028">
    <property type="protein sequence ID" value="HEW45519.1"/>
    <property type="molecule type" value="Genomic_DNA"/>
</dbReference>
<feature type="binding site" evidence="12">
    <location>
        <position position="184"/>
    </location>
    <ligand>
        <name>[4Fe-4S] cluster</name>
        <dbReference type="ChEBI" id="CHEBI:49883"/>
        <label>1</label>
    </ligand>
</feature>
<evidence type="ECO:0000313" key="15">
    <source>
        <dbReference type="EMBL" id="HEW45519.1"/>
    </source>
</evidence>
<dbReference type="InterPro" id="IPR017900">
    <property type="entry name" value="4Fe4S_Fe_S_CS"/>
</dbReference>
<keyword evidence="5 13" id="KW-0812">Transmembrane</keyword>
<keyword evidence="10 12" id="KW-0411">Iron-sulfur</keyword>
<dbReference type="InterPro" id="IPR014603">
    <property type="entry name" value="Formate_DH_Fe-S_su"/>
</dbReference>
<name>A0A7C2V9G8_9AQUI</name>
<dbReference type="PANTHER" id="PTHR43545">
    <property type="entry name" value="FORMATE DEHYDROGENASE, NITRATE-INDUCIBLE, IRON-SULFUR SUBUNIT"/>
    <property type="match status" value="1"/>
</dbReference>
<feature type="binding site" evidence="12">
    <location>
        <position position="114"/>
    </location>
    <ligand>
        <name>[4Fe-4S] cluster</name>
        <dbReference type="ChEBI" id="CHEBI:49883"/>
        <label>3</label>
    </ligand>
</feature>
<reference evidence="15" key="1">
    <citation type="journal article" date="2020" name="mSystems">
        <title>Genome- and Community-Level Interaction Insights into Carbon Utilization and Element Cycling Functions of Hydrothermarchaeota in Hydrothermal Sediment.</title>
        <authorList>
            <person name="Zhou Z."/>
            <person name="Liu Y."/>
            <person name="Xu W."/>
            <person name="Pan J."/>
            <person name="Luo Z.H."/>
            <person name="Li M."/>
        </authorList>
    </citation>
    <scope>NUCLEOTIDE SEQUENCE [LARGE SCALE GENOMIC DNA]</scope>
    <source>
        <strain evidence="15">SpSt-132</strain>
    </source>
</reference>
<keyword evidence="3" id="KW-1003">Cell membrane</keyword>
<dbReference type="GO" id="GO:0051539">
    <property type="term" value="F:4 iron, 4 sulfur cluster binding"/>
    <property type="evidence" value="ECO:0007669"/>
    <property type="project" value="UniProtKB-KW"/>
</dbReference>
<dbReference type="InterPro" id="IPR006470">
    <property type="entry name" value="Formate_DH_bsu_Proteobacteria"/>
</dbReference>
<feature type="binding site" evidence="12">
    <location>
        <position position="168"/>
    </location>
    <ligand>
        <name>[4Fe-4S] cluster</name>
        <dbReference type="ChEBI" id="CHEBI:49883"/>
        <label>2</label>
    </ligand>
</feature>
<feature type="binding site" evidence="12">
    <location>
        <position position="45"/>
    </location>
    <ligand>
        <name>[4Fe-4S] cluster</name>
        <dbReference type="ChEBI" id="CHEBI:49883"/>
        <label>1</label>
    </ligand>
</feature>
<feature type="transmembrane region" description="Helical" evidence="13">
    <location>
        <begin position="263"/>
        <end position="284"/>
    </location>
</feature>
<feature type="binding site" evidence="12">
    <location>
        <position position="165"/>
    </location>
    <ligand>
        <name>[4Fe-4S] cluster</name>
        <dbReference type="ChEBI" id="CHEBI:49883"/>
        <label>2</label>
    </ligand>
</feature>
<dbReference type="SUPFAM" id="SSF54862">
    <property type="entry name" value="4Fe-4S ferredoxins"/>
    <property type="match status" value="1"/>
</dbReference>
<evidence type="ECO:0000256" key="11">
    <source>
        <dbReference type="ARBA" id="ARBA00023136"/>
    </source>
</evidence>
<dbReference type="Pfam" id="PF12800">
    <property type="entry name" value="Fer4_4"/>
    <property type="match status" value="1"/>
</dbReference>
<feature type="binding site" evidence="12">
    <location>
        <position position="109"/>
    </location>
    <ligand>
        <name>[4Fe-4S] cluster</name>
        <dbReference type="ChEBI" id="CHEBI:49883"/>
        <label>3</label>
    </ligand>
</feature>
<feature type="binding site" evidence="12">
    <location>
        <position position="149"/>
    </location>
    <ligand>
        <name>[4Fe-4S] cluster</name>
        <dbReference type="ChEBI" id="CHEBI:49883"/>
        <label>3</label>
    </ligand>
</feature>
<feature type="binding site" evidence="12">
    <location>
        <position position="42"/>
    </location>
    <ligand>
        <name>[4Fe-4S] cluster</name>
        <dbReference type="ChEBI" id="CHEBI:49883"/>
        <label>1</label>
    </ligand>
</feature>
<evidence type="ECO:0000256" key="12">
    <source>
        <dbReference type="PIRSR" id="PIRSR036298-50"/>
    </source>
</evidence>
<comment type="cofactor">
    <cofactor evidence="12">
        <name>[4Fe-4S] cluster</name>
        <dbReference type="ChEBI" id="CHEBI:49883"/>
    </cofactor>
    <text evidence="12">Binds 4 [4Fe-4S] clusters per subunit.</text>
</comment>
<evidence type="ECO:0000256" key="8">
    <source>
        <dbReference type="ARBA" id="ARBA00022982"/>
    </source>
</evidence>
<organism evidence="15">
    <name type="scientific">Hydrogenobacter sp</name>
    <dbReference type="NCBI Taxonomy" id="2152829"/>
    <lineage>
        <taxon>Bacteria</taxon>
        <taxon>Pseudomonadati</taxon>
        <taxon>Aquificota</taxon>
        <taxon>Aquificia</taxon>
        <taxon>Aquificales</taxon>
        <taxon>Aquificaceae</taxon>
        <taxon>Hydrogenobacter</taxon>
    </lineage>
</organism>
<dbReference type="GO" id="GO:0015944">
    <property type="term" value="P:formate oxidation"/>
    <property type="evidence" value="ECO:0007669"/>
    <property type="project" value="InterPro"/>
</dbReference>
<feature type="binding site" evidence="12">
    <location>
        <position position="145"/>
    </location>
    <ligand>
        <name>[4Fe-4S] cluster</name>
        <dbReference type="ChEBI" id="CHEBI:49883"/>
        <label>4</label>
    </ligand>
</feature>
<evidence type="ECO:0000256" key="7">
    <source>
        <dbReference type="ARBA" id="ARBA00022737"/>
    </source>
</evidence>
<protein>
    <submittedName>
        <fullName evidence="15">Formate dehydrogenase subunit beta</fullName>
    </submittedName>
</protein>
<feature type="binding site" evidence="12">
    <location>
        <position position="180"/>
    </location>
    <ligand>
        <name>[4Fe-4S] cluster</name>
        <dbReference type="ChEBI" id="CHEBI:49883"/>
        <label>2</label>
    </ligand>
</feature>
<dbReference type="GO" id="GO:0005886">
    <property type="term" value="C:plasma membrane"/>
    <property type="evidence" value="ECO:0007669"/>
    <property type="project" value="UniProtKB-SubCell"/>
</dbReference>
<evidence type="ECO:0000256" key="3">
    <source>
        <dbReference type="ARBA" id="ARBA00022475"/>
    </source>
</evidence>
<dbReference type="InterPro" id="IPR015246">
    <property type="entry name" value="Formate_DH_TM"/>
</dbReference>
<feature type="binding site" evidence="12">
    <location>
        <position position="142"/>
    </location>
    <ligand>
        <name>[4Fe-4S] cluster</name>
        <dbReference type="ChEBI" id="CHEBI:49883"/>
        <label>4</label>
    </ligand>
</feature>
<comment type="caution">
    <text evidence="15">The sequence shown here is derived from an EMBL/GenBank/DDBJ whole genome shotgun (WGS) entry which is preliminary data.</text>
</comment>
<dbReference type="Pfam" id="PF09163">
    <property type="entry name" value="Form-deh_trans"/>
    <property type="match status" value="1"/>
</dbReference>
<dbReference type="PROSITE" id="PS00198">
    <property type="entry name" value="4FE4S_FER_1"/>
    <property type="match status" value="1"/>
</dbReference>
<evidence type="ECO:0000259" key="14">
    <source>
        <dbReference type="PROSITE" id="PS51379"/>
    </source>
</evidence>
<dbReference type="PIRSF" id="PIRSF036298">
    <property type="entry name" value="FDH_4Fe4S"/>
    <property type="match status" value="1"/>
</dbReference>
<evidence type="ECO:0000256" key="2">
    <source>
        <dbReference type="ARBA" id="ARBA00022448"/>
    </source>
</evidence>
<dbReference type="AlphaFoldDB" id="A0A7C2V9G8"/>
<dbReference type="GO" id="GO:0045333">
    <property type="term" value="P:cellular respiration"/>
    <property type="evidence" value="ECO:0007669"/>
    <property type="project" value="InterPro"/>
</dbReference>
<feature type="binding site" evidence="12">
    <location>
        <position position="106"/>
    </location>
    <ligand>
        <name>[4Fe-4S] cluster</name>
        <dbReference type="ChEBI" id="CHEBI:49883"/>
        <label>3</label>
    </ligand>
</feature>
<dbReference type="InterPro" id="IPR017896">
    <property type="entry name" value="4Fe4S_Fe-S-bd"/>
</dbReference>
<feature type="binding site" evidence="12">
    <location>
        <position position="118"/>
    </location>
    <ligand>
        <name>[4Fe-4S] cluster</name>
        <dbReference type="ChEBI" id="CHEBI:49883"/>
        <label>4</label>
    </ligand>
</feature>
<evidence type="ECO:0000256" key="4">
    <source>
        <dbReference type="ARBA" id="ARBA00022485"/>
    </source>
</evidence>
<dbReference type="SUPFAM" id="SSF81597">
    <property type="entry name" value="Iron-sulfur subunit of formate dehydrogenase N, transmembrane anchor"/>
    <property type="match status" value="1"/>
</dbReference>
<keyword evidence="6 12" id="KW-0479">Metal-binding</keyword>
<dbReference type="Pfam" id="PF13247">
    <property type="entry name" value="Fer4_11"/>
    <property type="match status" value="1"/>
</dbReference>
<sequence length="296" mass="32412">MATVTTEGTVGLGLRRVSASKLPDQSIKQVDQLAILVDISSCIGCKACEAACSQWHDLKPPLHTEEKIFTGYQSGPGLAPNLFMYMRFQEEETPNGLVWAITKYQCMHCSDPGCLKACPSPGAVIQYANGVVDFDHSKCIGCKFCLSGCPFDVPRYDANNKPWKCNFCIDRVSAGIEPMCVKTCPTNALHFGTKEEMLLRANKLLEGLKKRGFDKAAIYDPKGVGGTGYIYLLPHGDKPEIYGLPREASISPLISLWKGPVKLLGSIILWGTLLGAFLQLILFGPIKVGKKHKKEE</sequence>
<evidence type="ECO:0000256" key="9">
    <source>
        <dbReference type="ARBA" id="ARBA00023004"/>
    </source>
</evidence>
<feature type="domain" description="4Fe-4S ferredoxin-type" evidence="14">
    <location>
        <begin position="130"/>
        <end position="159"/>
    </location>
</feature>
<evidence type="ECO:0000256" key="1">
    <source>
        <dbReference type="ARBA" id="ARBA00004236"/>
    </source>
</evidence>
<dbReference type="Gene3D" id="3.30.70.20">
    <property type="match status" value="2"/>
</dbReference>
<keyword evidence="4 12" id="KW-0004">4Fe-4S</keyword>
<feature type="domain" description="4Fe-4S ferredoxin-type" evidence="14">
    <location>
        <begin position="33"/>
        <end position="61"/>
    </location>
</feature>
<dbReference type="InterPro" id="IPR051555">
    <property type="entry name" value="FDH_Electron_Transfer_Unit"/>
</dbReference>